<sequence>MPVLFCNIAWMKDYGGRSVDDPPLGGGAFPNKEGFCGEECNFVEADDGYVYGHFETIKGASDRQVRIEKLGAEKSDDFVDGVDIVWTAPEEGRDPRMVVGWYRDARLYRRRQELRGRYPSAQHRKDRIRSFMVRTLAENATLLRPEERKLRLQRGEGWSGQASWWYAEDTTDRSARAFVRRVKAFMDDATVAPIGISRDRVPGRGRPAGVAATEIYKRYVTEYEVNVHPQHHKLQEQFVAFLSKQYPRITFPNCFRDDLRFAVKGMPEVMVEIKPADPATVRFAIRAAIGQLLDYRQHQRWSGRQIVLVGAKVTSEHDLNLALDNGFGLAWPVETGEFEIRWPERI</sequence>
<gene>
    <name evidence="1" type="ORF">MPL3365_130537</name>
</gene>
<dbReference type="Proteomes" id="UP000046122">
    <property type="component" value="Unassembled WGS sequence"/>
</dbReference>
<protein>
    <submittedName>
        <fullName evidence="1">Uncharacterized protein</fullName>
    </submittedName>
</protein>
<dbReference type="EMBL" id="CCNE01000005">
    <property type="protein sequence ID" value="CDX51576.1"/>
    <property type="molecule type" value="Genomic_DNA"/>
</dbReference>
<proteinExistence type="predicted"/>
<reference evidence="1 2" key="1">
    <citation type="submission" date="2014-08" db="EMBL/GenBank/DDBJ databases">
        <authorList>
            <person name="Moulin Lionel"/>
        </authorList>
    </citation>
    <scope>NUCLEOTIDE SEQUENCE [LARGE SCALE GENOMIC DNA]</scope>
</reference>
<name>A0A090GSY8_MESPL</name>
<dbReference type="AlphaFoldDB" id="A0A090GSY8"/>
<evidence type="ECO:0000313" key="2">
    <source>
        <dbReference type="Proteomes" id="UP000046122"/>
    </source>
</evidence>
<evidence type="ECO:0000313" key="1">
    <source>
        <dbReference type="EMBL" id="CDX51576.1"/>
    </source>
</evidence>
<organism evidence="1 2">
    <name type="scientific">Mesorhizobium plurifarium</name>
    <dbReference type="NCBI Taxonomy" id="69974"/>
    <lineage>
        <taxon>Bacteria</taxon>
        <taxon>Pseudomonadati</taxon>
        <taxon>Pseudomonadota</taxon>
        <taxon>Alphaproteobacteria</taxon>
        <taxon>Hyphomicrobiales</taxon>
        <taxon>Phyllobacteriaceae</taxon>
        <taxon>Mesorhizobium</taxon>
    </lineage>
</organism>
<accession>A0A090GSY8</accession>